<keyword evidence="4" id="KW-0378">Hydrolase</keyword>
<accession>A0A120KW59</accession>
<sequence length="457" mass="51322">MSSEEEQTPLFTRSNHGASHWNRLKKSTMIIRAVIVFSILIGLTGGIWFLQSFLNSTDTIDFNPLEGYCSHILPIQPEEYATRHKKLAETLKKEGADALIMEGGATMVYYANIHWELTERAFMVILEVDENEPTGIHTTIVTPAFEASRAVESLKKARLPTEIQPEIREWLEHKSPFDTVKSVFEEKKVKRLIVEQDARLFIYQGVHDALQDTQVIMAPESIQMLRMVKSKSELDIMRCANTVTELAIRTVRPHITVGMTEFDIQKLMTNALHKAGLTNTWVLALVDENAALPHGSSSEKKVTDHSTVLIDTGGELLGYQSDTTRTFFMGKRGHNQTIEDAWYLVRRAQENVLNRAGAGTSCAQVDLTARHIIDKAGYGDAFRHRTGHGLGLEMHEKPYMNQGNVDQYLAPGMTFSVEPGIYILNEFGIRLEDAVVVGEDGKLELLTKGLAQNPWTL</sequence>
<dbReference type="InterPro" id="IPR029149">
    <property type="entry name" value="Creatin/AminoP/Spt16_N"/>
</dbReference>
<evidence type="ECO:0000259" key="3">
    <source>
        <dbReference type="Pfam" id="PF01321"/>
    </source>
</evidence>
<keyword evidence="1" id="KW-0472">Membrane</keyword>
<keyword evidence="1" id="KW-1133">Transmembrane helix</keyword>
<evidence type="ECO:0000256" key="1">
    <source>
        <dbReference type="SAM" id="Phobius"/>
    </source>
</evidence>
<proteinExistence type="evidence at transcript level"/>
<keyword evidence="4" id="KW-0645">Protease</keyword>
<reference evidence="4" key="1">
    <citation type="submission" date="2015-03" db="EMBL/GenBank/DDBJ databases">
        <authorList>
            <person name="Murphy D."/>
        </authorList>
    </citation>
    <scope>NUCLEOTIDE SEQUENCE</scope>
</reference>
<evidence type="ECO:0000313" key="4">
    <source>
        <dbReference type="EMBL" id="AME15499.1"/>
    </source>
</evidence>
<keyword evidence="4" id="KW-0031">Aminopeptidase</keyword>
<dbReference type="Pfam" id="PF01321">
    <property type="entry name" value="Creatinase_N"/>
    <property type="match status" value="1"/>
</dbReference>
<feature type="domain" description="Peptidase M24" evidence="2">
    <location>
        <begin position="236"/>
        <end position="439"/>
    </location>
</feature>
<feature type="domain" description="Creatinase N-terminal" evidence="3">
    <location>
        <begin position="83"/>
        <end position="228"/>
    </location>
</feature>
<dbReference type="Gene3D" id="3.90.230.10">
    <property type="entry name" value="Creatinase/methionine aminopeptidase superfamily"/>
    <property type="match status" value="1"/>
</dbReference>
<dbReference type="GO" id="GO:0004177">
    <property type="term" value="F:aminopeptidase activity"/>
    <property type="evidence" value="ECO:0007669"/>
    <property type="project" value="UniProtKB-KW"/>
</dbReference>
<dbReference type="SUPFAM" id="SSF53092">
    <property type="entry name" value="Creatinase/prolidase N-terminal domain"/>
    <property type="match status" value="1"/>
</dbReference>
<dbReference type="PANTHER" id="PTHR46112:SF2">
    <property type="entry name" value="XAA-PRO AMINOPEPTIDASE P-RELATED"/>
    <property type="match status" value="1"/>
</dbReference>
<dbReference type="InterPro" id="IPR000587">
    <property type="entry name" value="Creatinase_N"/>
</dbReference>
<dbReference type="Pfam" id="PF00557">
    <property type="entry name" value="Peptidase_M24"/>
    <property type="match status" value="1"/>
</dbReference>
<dbReference type="InterPro" id="IPR050659">
    <property type="entry name" value="Peptidase_M24B"/>
</dbReference>
<name>A0A120KW59_9FUNG</name>
<dbReference type="InterPro" id="IPR036005">
    <property type="entry name" value="Creatinase/aminopeptidase-like"/>
</dbReference>
<dbReference type="InterPro" id="IPR000994">
    <property type="entry name" value="Pept_M24"/>
</dbReference>
<dbReference type="PANTHER" id="PTHR46112">
    <property type="entry name" value="AMINOPEPTIDASE"/>
    <property type="match status" value="1"/>
</dbReference>
<dbReference type="EMBL" id="KP973576">
    <property type="protein sequence ID" value="AME15499.1"/>
    <property type="molecule type" value="mRNA"/>
</dbReference>
<evidence type="ECO:0000259" key="2">
    <source>
        <dbReference type="Pfam" id="PF00557"/>
    </source>
</evidence>
<protein>
    <submittedName>
        <fullName evidence="4">Creatinase/aminopeptidase</fullName>
    </submittedName>
</protein>
<organism evidence="4">
    <name type="scientific">Actinomucor elegans</name>
    <dbReference type="NCBI Taxonomy" id="64647"/>
    <lineage>
        <taxon>Eukaryota</taxon>
        <taxon>Fungi</taxon>
        <taxon>Fungi incertae sedis</taxon>
        <taxon>Mucoromycota</taxon>
        <taxon>Mucoromycotina</taxon>
        <taxon>Mucoromycetes</taxon>
        <taxon>Mucorales</taxon>
        <taxon>Mucorineae</taxon>
        <taxon>Mucoraceae</taxon>
        <taxon>Actinomucor</taxon>
    </lineage>
</organism>
<feature type="transmembrane region" description="Helical" evidence="1">
    <location>
        <begin position="29"/>
        <end position="50"/>
    </location>
</feature>
<dbReference type="Gene3D" id="3.40.350.10">
    <property type="entry name" value="Creatinase/prolidase N-terminal domain"/>
    <property type="match status" value="1"/>
</dbReference>
<keyword evidence="1" id="KW-0812">Transmembrane</keyword>
<dbReference type="AlphaFoldDB" id="A0A120KW59"/>
<dbReference type="SUPFAM" id="SSF55920">
    <property type="entry name" value="Creatinase/aminopeptidase"/>
    <property type="match status" value="1"/>
</dbReference>